<sequence length="152" mass="16836">MKKGILILMVLSFSLVLVACGSTEKTSSDEEKTVEKVNFKKSDAGSGKFWIDTASGTSENGNIPTMFYDSDIKVTQLGINTSDFNAEKQTYIYVDGYLNDKFQLGTTQTSLNLKDDTLKIGKHDVVAVQYENNDPKTKVAEVIKSAQYEVKK</sequence>
<evidence type="ECO:0008006" key="4">
    <source>
        <dbReference type="Google" id="ProtNLM"/>
    </source>
</evidence>
<feature type="signal peptide" evidence="1">
    <location>
        <begin position="1"/>
        <end position="19"/>
    </location>
</feature>
<dbReference type="AlphaFoldDB" id="A0A7X0ZE98"/>
<evidence type="ECO:0000256" key="1">
    <source>
        <dbReference type="SAM" id="SignalP"/>
    </source>
</evidence>
<evidence type="ECO:0000313" key="2">
    <source>
        <dbReference type="EMBL" id="MBC2250860.1"/>
    </source>
</evidence>
<accession>A0A7X0ZE98</accession>
<dbReference type="EMBL" id="JAARZC010000004">
    <property type="protein sequence ID" value="MBC2250860.1"/>
    <property type="molecule type" value="Genomic_DNA"/>
</dbReference>
<name>A0A7X0ZE98_9LIST</name>
<feature type="chain" id="PRO_5038612114" description="Lipoprotein" evidence="1">
    <location>
        <begin position="20"/>
        <end position="152"/>
    </location>
</feature>
<protein>
    <recommendedName>
        <fullName evidence="4">Lipoprotein</fullName>
    </recommendedName>
</protein>
<dbReference type="RefSeq" id="WP_185605148.1">
    <property type="nucleotide sequence ID" value="NZ_JAARZC010000004.1"/>
</dbReference>
<gene>
    <name evidence="2" type="ORF">HCB49_12750</name>
</gene>
<reference evidence="2 3" key="1">
    <citation type="submission" date="2020-03" db="EMBL/GenBank/DDBJ databases">
        <title>Soil Listeria distribution.</title>
        <authorList>
            <person name="Liao J."/>
            <person name="Wiedmann M."/>
        </authorList>
    </citation>
    <scope>NUCLEOTIDE SEQUENCE [LARGE SCALE GENOMIC DNA]</scope>
    <source>
        <strain evidence="2 3">FSL L7-0123</strain>
    </source>
</reference>
<keyword evidence="1" id="KW-0732">Signal</keyword>
<comment type="caution">
    <text evidence="2">The sequence shown here is derived from an EMBL/GenBank/DDBJ whole genome shotgun (WGS) entry which is preliminary data.</text>
</comment>
<dbReference type="PROSITE" id="PS51257">
    <property type="entry name" value="PROKAR_LIPOPROTEIN"/>
    <property type="match status" value="1"/>
</dbReference>
<dbReference type="Proteomes" id="UP000559864">
    <property type="component" value="Unassembled WGS sequence"/>
</dbReference>
<proteinExistence type="predicted"/>
<organism evidence="2 3">
    <name type="scientific">Listeria cossartiae subsp. cayugensis</name>
    <dbReference type="NCBI Taxonomy" id="2713505"/>
    <lineage>
        <taxon>Bacteria</taxon>
        <taxon>Bacillati</taxon>
        <taxon>Bacillota</taxon>
        <taxon>Bacilli</taxon>
        <taxon>Bacillales</taxon>
        <taxon>Listeriaceae</taxon>
        <taxon>Listeria</taxon>
        <taxon>Listeria cossartiae</taxon>
    </lineage>
</organism>
<evidence type="ECO:0000313" key="3">
    <source>
        <dbReference type="Proteomes" id="UP000559864"/>
    </source>
</evidence>